<keyword evidence="2" id="KW-1185">Reference proteome</keyword>
<dbReference type="Proteomes" id="UP000275846">
    <property type="component" value="Unassembled WGS sequence"/>
</dbReference>
<evidence type="ECO:0000313" key="3">
    <source>
        <dbReference type="WBParaSite" id="SSLN_0000108401-mRNA-1"/>
    </source>
</evidence>
<sequence length="76" mass="7930">MNTQHIAQTDPVPLMIRDSQRLACPASTASSACYVRAATVAVVGPEKAAALSRCGREPSTTVCCPSEDDEHISGAQ</sequence>
<dbReference type="WBParaSite" id="SSLN_0000108401-mRNA-1">
    <property type="protein sequence ID" value="SSLN_0000108401-mRNA-1"/>
    <property type="gene ID" value="SSLN_0000108401"/>
</dbReference>
<dbReference type="EMBL" id="UYSU01001377">
    <property type="protein sequence ID" value="VDL86805.1"/>
    <property type="molecule type" value="Genomic_DNA"/>
</dbReference>
<proteinExistence type="predicted"/>
<evidence type="ECO:0000313" key="1">
    <source>
        <dbReference type="EMBL" id="VDL86805.1"/>
    </source>
</evidence>
<evidence type="ECO:0000313" key="2">
    <source>
        <dbReference type="Proteomes" id="UP000275846"/>
    </source>
</evidence>
<accession>A0A183S9Z6</accession>
<gene>
    <name evidence="1" type="ORF">SSLN_LOCUS1044</name>
</gene>
<reference evidence="1 2" key="2">
    <citation type="submission" date="2018-11" db="EMBL/GenBank/DDBJ databases">
        <authorList>
            <consortium name="Pathogen Informatics"/>
        </authorList>
    </citation>
    <scope>NUCLEOTIDE SEQUENCE [LARGE SCALE GENOMIC DNA]</scope>
    <source>
        <strain evidence="1 2">NST_G2</strain>
    </source>
</reference>
<reference evidence="3" key="1">
    <citation type="submission" date="2016-06" db="UniProtKB">
        <authorList>
            <consortium name="WormBaseParasite"/>
        </authorList>
    </citation>
    <scope>IDENTIFICATION</scope>
</reference>
<protein>
    <submittedName>
        <fullName evidence="1 3">Uncharacterized protein</fullName>
    </submittedName>
</protein>
<dbReference type="AlphaFoldDB" id="A0A183S9Z6"/>
<organism evidence="3">
    <name type="scientific">Schistocephalus solidus</name>
    <name type="common">Tapeworm</name>
    <dbReference type="NCBI Taxonomy" id="70667"/>
    <lineage>
        <taxon>Eukaryota</taxon>
        <taxon>Metazoa</taxon>
        <taxon>Spiralia</taxon>
        <taxon>Lophotrochozoa</taxon>
        <taxon>Platyhelminthes</taxon>
        <taxon>Cestoda</taxon>
        <taxon>Eucestoda</taxon>
        <taxon>Diphyllobothriidea</taxon>
        <taxon>Diphyllobothriidae</taxon>
        <taxon>Schistocephalus</taxon>
    </lineage>
</organism>
<name>A0A183S9Z6_SCHSO</name>